<name>A0ABT3R490_9HYPH</name>
<dbReference type="RefSeq" id="WP_265963634.1">
    <property type="nucleotide sequence ID" value="NZ_JAPEVI010000003.1"/>
</dbReference>
<evidence type="ECO:0000313" key="1">
    <source>
        <dbReference type="EMBL" id="MCX2723881.1"/>
    </source>
</evidence>
<organism evidence="1 2">
    <name type="scientific">Roseibium salinum</name>
    <dbReference type="NCBI Taxonomy" id="1604349"/>
    <lineage>
        <taxon>Bacteria</taxon>
        <taxon>Pseudomonadati</taxon>
        <taxon>Pseudomonadota</taxon>
        <taxon>Alphaproteobacteria</taxon>
        <taxon>Hyphomicrobiales</taxon>
        <taxon>Stappiaceae</taxon>
        <taxon>Roseibium</taxon>
    </lineage>
</organism>
<protein>
    <submittedName>
        <fullName evidence="1">Group III truncated hemoglobin</fullName>
    </submittedName>
</protein>
<dbReference type="InterPro" id="IPR012292">
    <property type="entry name" value="Globin/Proto"/>
</dbReference>
<evidence type="ECO:0000313" key="2">
    <source>
        <dbReference type="Proteomes" id="UP001300261"/>
    </source>
</evidence>
<sequence length="172" mass="19274">MNVMETVMEARNSVPGQALPGSVGADGEDRLRRYESVSEQSIHVMVHTFYGCIREHPRLGEIFSRRLDGRWDEHLPKMEAFWQSVLLKNGAYSGKPVPAHVKQTELVSSDYGEWLSVFRPVVRELYVPELADEIIAVAERIAQSLWLATFGVAGATPPENLSTEHREGHASC</sequence>
<gene>
    <name evidence="1" type="ORF">ON753_16130</name>
</gene>
<dbReference type="Gene3D" id="1.10.490.10">
    <property type="entry name" value="Globins"/>
    <property type="match status" value="1"/>
</dbReference>
<accession>A0ABT3R490</accession>
<dbReference type="SUPFAM" id="SSF46458">
    <property type="entry name" value="Globin-like"/>
    <property type="match status" value="1"/>
</dbReference>
<comment type="caution">
    <text evidence="1">The sequence shown here is derived from an EMBL/GenBank/DDBJ whole genome shotgun (WGS) entry which is preliminary data.</text>
</comment>
<dbReference type="InterPro" id="IPR009050">
    <property type="entry name" value="Globin-like_sf"/>
</dbReference>
<proteinExistence type="predicted"/>
<keyword evidence="2" id="KW-1185">Reference proteome</keyword>
<reference evidence="1 2" key="1">
    <citation type="journal article" date="2016" name="Int. J. Syst. Evol. Microbiol.">
        <title>Labrenzia salina sp. nov., isolated from the rhizosphere of the halophyte Arthrocnemum macrostachyum.</title>
        <authorList>
            <person name="Camacho M."/>
            <person name="Redondo-Gomez S."/>
            <person name="Rodriguez-Llorente I."/>
            <person name="Rohde M."/>
            <person name="Sproer C."/>
            <person name="Schumann P."/>
            <person name="Klenk H.P."/>
            <person name="Montero-Calasanz M.D.C."/>
        </authorList>
    </citation>
    <scope>NUCLEOTIDE SEQUENCE [LARGE SCALE GENOMIC DNA]</scope>
    <source>
        <strain evidence="1 2">DSM 29163</strain>
    </source>
</reference>
<dbReference type="Proteomes" id="UP001300261">
    <property type="component" value="Unassembled WGS sequence"/>
</dbReference>
<dbReference type="EMBL" id="JAPEVI010000003">
    <property type="protein sequence ID" value="MCX2723881.1"/>
    <property type="molecule type" value="Genomic_DNA"/>
</dbReference>
<dbReference type="CDD" id="cd08916">
    <property type="entry name" value="TrHb3_P"/>
    <property type="match status" value="1"/>
</dbReference>